<feature type="non-terminal residue" evidence="1">
    <location>
        <position position="1"/>
    </location>
</feature>
<keyword evidence="2" id="KW-1185">Reference proteome</keyword>
<dbReference type="EMBL" id="CALNXI010000236">
    <property type="protein sequence ID" value="CAH3022856.1"/>
    <property type="molecule type" value="Genomic_DNA"/>
</dbReference>
<evidence type="ECO:0000313" key="1">
    <source>
        <dbReference type="EMBL" id="CAH3022856.1"/>
    </source>
</evidence>
<accession>A0ABN8M0E2</accession>
<gene>
    <name evidence="1" type="ORF">PEVE_00017096</name>
</gene>
<evidence type="ECO:0008006" key="3">
    <source>
        <dbReference type="Google" id="ProtNLM"/>
    </source>
</evidence>
<evidence type="ECO:0000313" key="2">
    <source>
        <dbReference type="Proteomes" id="UP001159427"/>
    </source>
</evidence>
<organism evidence="1 2">
    <name type="scientific">Porites evermanni</name>
    <dbReference type="NCBI Taxonomy" id="104178"/>
    <lineage>
        <taxon>Eukaryota</taxon>
        <taxon>Metazoa</taxon>
        <taxon>Cnidaria</taxon>
        <taxon>Anthozoa</taxon>
        <taxon>Hexacorallia</taxon>
        <taxon>Scleractinia</taxon>
        <taxon>Fungiina</taxon>
        <taxon>Poritidae</taxon>
        <taxon>Porites</taxon>
    </lineage>
</organism>
<protein>
    <recommendedName>
        <fullName evidence="3">HYDIN</fullName>
    </recommendedName>
</protein>
<sequence length="133" mass="15243">RATVTSEGIHLDIIKGANAVASETELSVKLKVQEVQNEEFERHDVFIGPILRIICSQKVTFSKPVTIQLPISLRHEQLEISDISECRVRVLCQRSAGDWDEIHSDLRKPASFDGAFVWFQVENFFKYAKKKKK</sequence>
<dbReference type="Proteomes" id="UP001159427">
    <property type="component" value="Unassembled WGS sequence"/>
</dbReference>
<comment type="caution">
    <text evidence="1">The sequence shown here is derived from an EMBL/GenBank/DDBJ whole genome shotgun (WGS) entry which is preliminary data.</text>
</comment>
<name>A0ABN8M0E2_9CNID</name>
<reference evidence="1 2" key="1">
    <citation type="submission" date="2022-05" db="EMBL/GenBank/DDBJ databases">
        <authorList>
            <consortium name="Genoscope - CEA"/>
            <person name="William W."/>
        </authorList>
    </citation>
    <scope>NUCLEOTIDE SEQUENCE [LARGE SCALE GENOMIC DNA]</scope>
</reference>
<proteinExistence type="predicted"/>
<dbReference type="Gene3D" id="2.60.220.30">
    <property type="match status" value="1"/>
</dbReference>